<keyword evidence="1" id="KW-0472">Membrane</keyword>
<protein>
    <submittedName>
        <fullName evidence="2">Uncharacterized protein</fullName>
    </submittedName>
</protein>
<evidence type="ECO:0000313" key="2">
    <source>
        <dbReference type="EMBL" id="KAK0441985.1"/>
    </source>
</evidence>
<name>A0AA39JFT3_9AGAR</name>
<comment type="caution">
    <text evidence="2">The sequence shown here is derived from an EMBL/GenBank/DDBJ whole genome shotgun (WGS) entry which is preliminary data.</text>
</comment>
<keyword evidence="3" id="KW-1185">Reference proteome</keyword>
<reference evidence="2" key="1">
    <citation type="submission" date="2023-06" db="EMBL/GenBank/DDBJ databases">
        <authorList>
            <consortium name="Lawrence Berkeley National Laboratory"/>
            <person name="Ahrendt S."/>
            <person name="Sahu N."/>
            <person name="Indic B."/>
            <person name="Wong-Bajracharya J."/>
            <person name="Merenyi Z."/>
            <person name="Ke H.-M."/>
            <person name="Monk M."/>
            <person name="Kocsube S."/>
            <person name="Drula E."/>
            <person name="Lipzen A."/>
            <person name="Balint B."/>
            <person name="Henrissat B."/>
            <person name="Andreopoulos B."/>
            <person name="Martin F.M."/>
            <person name="Harder C.B."/>
            <person name="Rigling D."/>
            <person name="Ford K.L."/>
            <person name="Foster G.D."/>
            <person name="Pangilinan J."/>
            <person name="Papanicolaou A."/>
            <person name="Barry K."/>
            <person name="LaButti K."/>
            <person name="Viragh M."/>
            <person name="Koriabine M."/>
            <person name="Yan M."/>
            <person name="Riley R."/>
            <person name="Champramary S."/>
            <person name="Plett K.L."/>
            <person name="Tsai I.J."/>
            <person name="Slot J."/>
            <person name="Sipos G."/>
            <person name="Plett J."/>
            <person name="Nagy L.G."/>
            <person name="Grigoriev I.V."/>
        </authorList>
    </citation>
    <scope>NUCLEOTIDE SEQUENCE</scope>
    <source>
        <strain evidence="2">FPL87.14</strain>
    </source>
</reference>
<proteinExistence type="predicted"/>
<evidence type="ECO:0000313" key="3">
    <source>
        <dbReference type="Proteomes" id="UP001175226"/>
    </source>
</evidence>
<sequence>MATVLRAVNMAFLAIPSVDDMGAHQQPSVTKILICFSVVFSMGSIIIGLFLIGHQTALKHADLITAIANLERHWQMNLGFERLAIVYSVPQALLMWG</sequence>
<keyword evidence="1" id="KW-1133">Transmembrane helix</keyword>
<dbReference type="EMBL" id="JAUEPT010000028">
    <property type="protein sequence ID" value="KAK0441985.1"/>
    <property type="molecule type" value="Genomic_DNA"/>
</dbReference>
<evidence type="ECO:0000256" key="1">
    <source>
        <dbReference type="SAM" id="Phobius"/>
    </source>
</evidence>
<organism evidence="2 3">
    <name type="scientific">Armillaria borealis</name>
    <dbReference type="NCBI Taxonomy" id="47425"/>
    <lineage>
        <taxon>Eukaryota</taxon>
        <taxon>Fungi</taxon>
        <taxon>Dikarya</taxon>
        <taxon>Basidiomycota</taxon>
        <taxon>Agaricomycotina</taxon>
        <taxon>Agaricomycetes</taxon>
        <taxon>Agaricomycetidae</taxon>
        <taxon>Agaricales</taxon>
        <taxon>Marasmiineae</taxon>
        <taxon>Physalacriaceae</taxon>
        <taxon>Armillaria</taxon>
    </lineage>
</organism>
<dbReference type="AlphaFoldDB" id="A0AA39JFT3"/>
<feature type="transmembrane region" description="Helical" evidence="1">
    <location>
        <begin position="29"/>
        <end position="52"/>
    </location>
</feature>
<accession>A0AA39JFT3</accession>
<gene>
    <name evidence="2" type="ORF">EV421DRAFT_618031</name>
</gene>
<dbReference type="Proteomes" id="UP001175226">
    <property type="component" value="Unassembled WGS sequence"/>
</dbReference>
<keyword evidence="1" id="KW-0812">Transmembrane</keyword>